<dbReference type="Gene3D" id="3.90.550.10">
    <property type="entry name" value="Spore Coat Polysaccharide Biosynthesis Protein SpsA, Chain A"/>
    <property type="match status" value="1"/>
</dbReference>
<dbReference type="EMBL" id="WBZC01000039">
    <property type="protein sequence ID" value="KAB3533599.1"/>
    <property type="molecule type" value="Genomic_DNA"/>
</dbReference>
<dbReference type="CDD" id="cd02516">
    <property type="entry name" value="CDP-ME_synthetase"/>
    <property type="match status" value="1"/>
</dbReference>
<protein>
    <recommendedName>
        <fullName evidence="4">2-C-methyl-D-erythritol 4-phosphate cytidylyltransferase</fullName>
        <ecNumber evidence="4">2.7.7.60</ecNumber>
    </recommendedName>
    <alternativeName>
        <fullName evidence="4">4-diphosphocytidyl-2C-methyl-D-erythritol synthase</fullName>
    </alternativeName>
    <alternativeName>
        <fullName evidence="4">MEP cytidylyltransferase</fullName>
        <shortName evidence="4">MCT</shortName>
    </alternativeName>
</protein>
<dbReference type="SUPFAM" id="SSF53448">
    <property type="entry name" value="Nucleotide-diphospho-sugar transferases"/>
    <property type="match status" value="1"/>
</dbReference>
<organism evidence="5 6">
    <name type="scientific">Alkaliphilus pronyensis</name>
    <dbReference type="NCBI Taxonomy" id="1482732"/>
    <lineage>
        <taxon>Bacteria</taxon>
        <taxon>Bacillati</taxon>
        <taxon>Bacillota</taxon>
        <taxon>Clostridia</taxon>
        <taxon>Peptostreptococcales</taxon>
        <taxon>Natronincolaceae</taxon>
        <taxon>Alkaliphilus</taxon>
    </lineage>
</organism>
<dbReference type="PANTHER" id="PTHR32125">
    <property type="entry name" value="2-C-METHYL-D-ERYTHRITOL 4-PHOSPHATE CYTIDYLYLTRANSFERASE, CHLOROPLASTIC"/>
    <property type="match status" value="1"/>
</dbReference>
<dbReference type="NCBIfam" id="TIGR00453">
    <property type="entry name" value="ispD"/>
    <property type="match status" value="1"/>
</dbReference>
<dbReference type="HAMAP" id="MF_00108">
    <property type="entry name" value="IspD"/>
    <property type="match status" value="1"/>
</dbReference>
<evidence type="ECO:0000256" key="2">
    <source>
        <dbReference type="ARBA" id="ARBA00022695"/>
    </source>
</evidence>
<reference evidence="5 6" key="1">
    <citation type="submission" date="2019-10" db="EMBL/GenBank/DDBJ databases">
        <title>Alkaliphilus serpentinus sp. nov. and Alkaliphilus pronyensis sp. nov., two novel anaerobic alkaliphilic species isolated from the serpentinized-hosted hydrothermal field of the Prony Bay (New Caledonia).</title>
        <authorList>
            <person name="Postec A."/>
        </authorList>
    </citation>
    <scope>NUCLEOTIDE SEQUENCE [LARGE SCALE GENOMIC DNA]</scope>
    <source>
        <strain evidence="5 6">LacV</strain>
    </source>
</reference>
<dbReference type="GO" id="GO:0019288">
    <property type="term" value="P:isopentenyl diphosphate biosynthetic process, methylerythritol 4-phosphate pathway"/>
    <property type="evidence" value="ECO:0007669"/>
    <property type="project" value="UniProtKB-UniRule"/>
</dbReference>
<comment type="function">
    <text evidence="4">Catalyzes the formation of 4-diphosphocytidyl-2-C-methyl-D-erythritol from CTP and 2-C-methyl-D-erythritol 4-phosphate (MEP).</text>
</comment>
<comment type="caution">
    <text evidence="5">The sequence shown here is derived from an EMBL/GenBank/DDBJ whole genome shotgun (WGS) entry which is preliminary data.</text>
</comment>
<dbReference type="UniPathway" id="UPA00056">
    <property type="reaction ID" value="UER00093"/>
</dbReference>
<evidence type="ECO:0000256" key="4">
    <source>
        <dbReference type="HAMAP-Rule" id="MF_00108"/>
    </source>
</evidence>
<feature type="site" description="Positions MEP for the nucleophilic attack" evidence="4">
    <location>
        <position position="157"/>
    </location>
</feature>
<name>A0A6I0F3Q0_9FIRM</name>
<dbReference type="Pfam" id="PF01128">
    <property type="entry name" value="IspD"/>
    <property type="match status" value="1"/>
</dbReference>
<accession>A0A6I0F3Q0</accession>
<evidence type="ECO:0000313" key="6">
    <source>
        <dbReference type="Proteomes" id="UP000432715"/>
    </source>
</evidence>
<evidence type="ECO:0000256" key="1">
    <source>
        <dbReference type="ARBA" id="ARBA00022679"/>
    </source>
</evidence>
<dbReference type="AlphaFoldDB" id="A0A6I0F3Q0"/>
<comment type="pathway">
    <text evidence="4">Isoprenoid biosynthesis; isopentenyl diphosphate biosynthesis via DXP pathway; isopentenyl diphosphate from 1-deoxy-D-xylulose 5-phosphate: step 2/6.</text>
</comment>
<gene>
    <name evidence="4 5" type="primary">ispD</name>
    <name evidence="5" type="ORF">F8154_10565</name>
</gene>
<feature type="site" description="Transition state stabilizer" evidence="4">
    <location>
        <position position="17"/>
    </location>
</feature>
<keyword evidence="3 4" id="KW-0414">Isoprene biosynthesis</keyword>
<keyword evidence="6" id="KW-1185">Reference proteome</keyword>
<dbReference type="RefSeq" id="WP_151861579.1">
    <property type="nucleotide sequence ID" value="NZ_WBZC01000039.1"/>
</dbReference>
<proteinExistence type="inferred from homology"/>
<feature type="site" description="Transition state stabilizer" evidence="4">
    <location>
        <position position="24"/>
    </location>
</feature>
<sequence length="235" mass="26581">MSNKNYAIVVAAGKGRRLGGKINKQYIEIYNKPIVAYTLEVFQRCEMIEGIVLVVGEKEIDFCKKEIVEKYGFTKIISVLAGGKERINSVHNGLKELPDQCEIVSIHDGARPFVTNEMINKSIIAAQEVGGAIVAVPVKDTIKAINSNMEVEKTIDRGKLWSVQTPQSFRFNQLKELYSKYLENGKDITDDAMLFEREGYPIKVIKGSYENIKITTPEDLFMAEEILRREDRNNA</sequence>
<dbReference type="InterPro" id="IPR029044">
    <property type="entry name" value="Nucleotide-diphossugar_trans"/>
</dbReference>
<dbReference type="PANTHER" id="PTHR32125:SF4">
    <property type="entry name" value="2-C-METHYL-D-ERYTHRITOL 4-PHOSPHATE CYTIDYLYLTRANSFERASE, CHLOROPLASTIC"/>
    <property type="match status" value="1"/>
</dbReference>
<dbReference type="InterPro" id="IPR034683">
    <property type="entry name" value="IspD/TarI"/>
</dbReference>
<dbReference type="InterPro" id="IPR050088">
    <property type="entry name" value="IspD/TarI_cytidylyltransf_bact"/>
</dbReference>
<comment type="similarity">
    <text evidence="4">Belongs to the IspD/TarI cytidylyltransferase family. IspD subfamily.</text>
</comment>
<dbReference type="InterPro" id="IPR001228">
    <property type="entry name" value="IspD"/>
</dbReference>
<feature type="site" description="Positions MEP for the nucleophilic attack" evidence="4">
    <location>
        <position position="213"/>
    </location>
</feature>
<dbReference type="OrthoDB" id="9806837at2"/>
<comment type="catalytic activity">
    <reaction evidence="4">
        <text>2-C-methyl-D-erythritol 4-phosphate + CTP + H(+) = 4-CDP-2-C-methyl-D-erythritol + diphosphate</text>
        <dbReference type="Rhea" id="RHEA:13429"/>
        <dbReference type="ChEBI" id="CHEBI:15378"/>
        <dbReference type="ChEBI" id="CHEBI:33019"/>
        <dbReference type="ChEBI" id="CHEBI:37563"/>
        <dbReference type="ChEBI" id="CHEBI:57823"/>
        <dbReference type="ChEBI" id="CHEBI:58262"/>
        <dbReference type="EC" id="2.7.7.60"/>
    </reaction>
</comment>
<dbReference type="EC" id="2.7.7.60" evidence="4"/>
<dbReference type="Proteomes" id="UP000432715">
    <property type="component" value="Unassembled WGS sequence"/>
</dbReference>
<keyword evidence="2 4" id="KW-0548">Nucleotidyltransferase</keyword>
<dbReference type="FunFam" id="3.90.550.10:FF:000003">
    <property type="entry name" value="2-C-methyl-D-erythritol 4-phosphate cytidylyltransferase"/>
    <property type="match status" value="1"/>
</dbReference>
<evidence type="ECO:0000313" key="5">
    <source>
        <dbReference type="EMBL" id="KAB3533599.1"/>
    </source>
</evidence>
<keyword evidence="1 4" id="KW-0808">Transferase</keyword>
<dbReference type="GO" id="GO:0050518">
    <property type="term" value="F:2-C-methyl-D-erythritol 4-phosphate cytidylyltransferase activity"/>
    <property type="evidence" value="ECO:0007669"/>
    <property type="project" value="UniProtKB-UniRule"/>
</dbReference>
<evidence type="ECO:0000256" key="3">
    <source>
        <dbReference type="ARBA" id="ARBA00023229"/>
    </source>
</evidence>